<reference evidence="2" key="1">
    <citation type="submission" date="2021-06" db="EMBL/GenBank/DDBJ databases">
        <title>Comparative genomics, transcriptomics and evolutionary studies reveal genomic signatures of adaptation to plant cell wall in hemibiotrophic fungi.</title>
        <authorList>
            <consortium name="DOE Joint Genome Institute"/>
            <person name="Baroncelli R."/>
            <person name="Diaz J.F."/>
            <person name="Benocci T."/>
            <person name="Peng M."/>
            <person name="Battaglia E."/>
            <person name="Haridas S."/>
            <person name="Andreopoulos W."/>
            <person name="Labutti K."/>
            <person name="Pangilinan J."/>
            <person name="Floch G.L."/>
            <person name="Makela M.R."/>
            <person name="Henrissat B."/>
            <person name="Grigoriev I.V."/>
            <person name="Crouch J.A."/>
            <person name="De Vries R.P."/>
            <person name="Sukno S.A."/>
            <person name="Thon M.R."/>
        </authorList>
    </citation>
    <scope>NUCLEOTIDE SEQUENCE</scope>
    <source>
        <strain evidence="2">MAFF235873</strain>
    </source>
</reference>
<feature type="non-terminal residue" evidence="2">
    <location>
        <position position="1"/>
    </location>
</feature>
<evidence type="ECO:0000313" key="2">
    <source>
        <dbReference type="EMBL" id="KAK2022317.1"/>
    </source>
</evidence>
<comment type="caution">
    <text evidence="2">The sequence shown here is derived from an EMBL/GenBank/DDBJ whole genome shotgun (WGS) entry which is preliminary data.</text>
</comment>
<feature type="region of interest" description="Disordered" evidence="1">
    <location>
        <begin position="1"/>
        <end position="45"/>
    </location>
</feature>
<keyword evidence="3" id="KW-1185">Reference proteome</keyword>
<evidence type="ECO:0000313" key="3">
    <source>
        <dbReference type="Proteomes" id="UP001232148"/>
    </source>
</evidence>
<dbReference type="AlphaFoldDB" id="A0AAD9LVP7"/>
<name>A0AAD9LVP7_9PEZI</name>
<evidence type="ECO:0000256" key="1">
    <source>
        <dbReference type="SAM" id="MobiDB-lite"/>
    </source>
</evidence>
<accession>A0AAD9LVP7</accession>
<feature type="compositionally biased region" description="Basic residues" evidence="1">
    <location>
        <begin position="16"/>
        <end position="32"/>
    </location>
</feature>
<proteinExistence type="predicted"/>
<gene>
    <name evidence="2" type="ORF">LX32DRAFT_687247</name>
</gene>
<dbReference type="Proteomes" id="UP001232148">
    <property type="component" value="Unassembled WGS sequence"/>
</dbReference>
<sequence>MTKVNRVTPAMVQVRRPQRSRWSRSRRRRRRPLPTSSCTRGAASGIRLRLHTSTLTMLESSENHWLARVSGLYLVVGVDLPM</sequence>
<protein>
    <submittedName>
        <fullName evidence="2">Uncharacterized protein</fullName>
    </submittedName>
</protein>
<dbReference type="EMBL" id="MU843049">
    <property type="protein sequence ID" value="KAK2022317.1"/>
    <property type="molecule type" value="Genomic_DNA"/>
</dbReference>
<organism evidence="2 3">
    <name type="scientific">Colletotrichum zoysiae</name>
    <dbReference type="NCBI Taxonomy" id="1216348"/>
    <lineage>
        <taxon>Eukaryota</taxon>
        <taxon>Fungi</taxon>
        <taxon>Dikarya</taxon>
        <taxon>Ascomycota</taxon>
        <taxon>Pezizomycotina</taxon>
        <taxon>Sordariomycetes</taxon>
        <taxon>Hypocreomycetidae</taxon>
        <taxon>Glomerellales</taxon>
        <taxon>Glomerellaceae</taxon>
        <taxon>Colletotrichum</taxon>
        <taxon>Colletotrichum graminicola species complex</taxon>
    </lineage>
</organism>